<evidence type="ECO:0000256" key="1">
    <source>
        <dbReference type="ARBA" id="ARBA00022574"/>
    </source>
</evidence>
<dbReference type="Gene3D" id="2.130.10.10">
    <property type="entry name" value="YVTN repeat-like/Quinoprotein amine dehydrogenase"/>
    <property type="match status" value="1"/>
</dbReference>
<evidence type="ECO:0000256" key="4">
    <source>
        <dbReference type="SAM" id="MobiDB-lite"/>
    </source>
</evidence>
<dbReference type="PANTHER" id="PTHR44019:SF8">
    <property type="entry name" value="POC1 CENTRIOLAR PROTEIN HOMOLOG"/>
    <property type="match status" value="1"/>
</dbReference>
<keyword evidence="2" id="KW-0677">Repeat</keyword>
<evidence type="ECO:0000313" key="7">
    <source>
        <dbReference type="EMBL" id="PQO25277.1"/>
    </source>
</evidence>
<keyword evidence="1 3" id="KW-0853">WD repeat</keyword>
<dbReference type="Proteomes" id="UP000240009">
    <property type="component" value="Unassembled WGS sequence"/>
</dbReference>
<dbReference type="GO" id="GO:0030674">
    <property type="term" value="F:protein-macromolecule adaptor activity"/>
    <property type="evidence" value="ECO:0007669"/>
    <property type="project" value="InterPro"/>
</dbReference>
<feature type="signal peptide" evidence="5">
    <location>
        <begin position="1"/>
        <end position="31"/>
    </location>
</feature>
<protein>
    <recommendedName>
        <fullName evidence="6">SLA1 homology domain-containing protein</fullName>
    </recommendedName>
</protein>
<keyword evidence="5" id="KW-0732">Signal</keyword>
<organism evidence="7 8">
    <name type="scientific">Blastopirellula marina</name>
    <dbReference type="NCBI Taxonomy" id="124"/>
    <lineage>
        <taxon>Bacteria</taxon>
        <taxon>Pseudomonadati</taxon>
        <taxon>Planctomycetota</taxon>
        <taxon>Planctomycetia</taxon>
        <taxon>Pirellulales</taxon>
        <taxon>Pirellulaceae</taxon>
        <taxon>Blastopirellula</taxon>
    </lineage>
</organism>
<feature type="repeat" description="WD" evidence="3">
    <location>
        <begin position="1054"/>
        <end position="1095"/>
    </location>
</feature>
<dbReference type="SUPFAM" id="SSF50998">
    <property type="entry name" value="Quinoprotein alcohol dehydrogenase-like"/>
    <property type="match status" value="1"/>
</dbReference>
<comment type="caution">
    <text evidence="7">The sequence shown here is derived from an EMBL/GenBank/DDBJ whole genome shotgun (WGS) entry which is preliminary data.</text>
</comment>
<feature type="chain" id="PRO_5015721143" description="SLA1 homology domain-containing protein" evidence="5">
    <location>
        <begin position="32"/>
        <end position="1330"/>
    </location>
</feature>
<name>A0A2S8EZF5_9BACT</name>
<sequence>MSLSMRYRHYVSLFAVVLLAAILLDPCFAQAAPPEETSQPLRCALIDVDQSALAGLVEAELITRPSEEWLERTEINRLLEEKQLQLLLAAGAGDDRVALGQTLKADVLVMLRTSKEPQKTTIELVVAETNQGLRLLTQSFVLGENLEEHSAALVELIDQAIRKARQEIRQVFAVPPFVSDDLTYEYDYLKSSYAKLLEQSLLDSPGVLIVELEEAQAIASELTLTSEAGTIKRRLPIYLLGQFRNEGKGETHKVRITLSVQQGSKELDKQQAELAPDAVAEFLRESARKVAETQGIESIVFAPAVEAEQLNKRSQQFARLGNWAEALGLIEASLMLYPDQPEIHSEAIKLAGQLAGTYNGDKLEELAKVLGLRRRSLSHLGVLIANYPPEHSRQHFFLLYFNIGTSLKSHDASSPLLDEQIELGKEYQGEKRRLATKLAEKFAEVGDWRSSATLTRNMVHVMMPAEGYAELTNKILQYQDRPGVSSMVRAYAHGGSTVDVLRSIEGRRFLNALLVHVDANEQVKQTAKELLDAIGIEQKKEHVQTTGDPENETRLTFRRVELAYQTKSGHDQKLNWMEGCVPLKNGIDALYNNAGLFLFSQETGLRYVWQAPRNTFIQKVDYDGKYVWVAAAVNRQAAQVWVFDPVSGDAMQLTKADGLPLLAPDEIPGTSYVSPTVSLTTVAEGRAIVVGAIGRTWLADVRFSPEGKHQVKVFHEAKEVNTTTDQEVDWRNIDLAFQPTAVRTISVPAESDKQKQVVMICRGCPVYKATEHALLVDPEDLSIRVSEARWNNRSPDKDVKAMRDGSLYYAGALPPSYNSIGLIRVGLPDFKPEVAMPDIREGDLFFNQSGEVNVVGVDWQRGRLKDGKLESYGPVPWLYSNHWGASEKTPPIRFERGSFQMRVLADSNNFGTIMSCSEIDGPSGIIQVLFDGSGVSLKEALNGVQDEKKDQAAPKTIVQSLPVEDRNLWQRPPRCLSIAYSPDNTRIVTTSKTTNETIQVWNAADGQLMANLPSDAEGMTRVAFSHNGRMFATGGGRGRVIVWDAKTLQPLAECEGQSEEIYAMAFSWKDDRLAVASRDRTASVWSVPDGKHLYHVERKNMGIQWVGFSADDSLLLTSSNSTSEAWNASDGTMVGSIESIARAADYLEDRSLVGIGDDADNTLIKWNSIDATSEVLWPGMIGYPVAISQDGQLLAIYVRDLYIDDEWKEIYRVEVWNLTTKTKLTSVDGILDEGYVFTPEKDALLIALYRGGLRRVEIPETDSSPRQLGPPIPALRTWTDSTGKHKREGTFQSMQGQNVQLQTSDGQSIFVPLDRLSPEDQKYVRELSPR</sequence>
<dbReference type="GO" id="GO:0043130">
    <property type="term" value="F:ubiquitin binding"/>
    <property type="evidence" value="ECO:0007669"/>
    <property type="project" value="InterPro"/>
</dbReference>
<dbReference type="InterPro" id="IPR015943">
    <property type="entry name" value="WD40/YVTN_repeat-like_dom_sf"/>
</dbReference>
<dbReference type="Pfam" id="PF00400">
    <property type="entry name" value="WD40"/>
    <property type="match status" value="2"/>
</dbReference>
<accession>A0A2S8EZF5</accession>
<dbReference type="InterPro" id="IPR011047">
    <property type="entry name" value="Quinoprotein_ADH-like_sf"/>
</dbReference>
<dbReference type="InterPro" id="IPR050505">
    <property type="entry name" value="WDR55/POC1"/>
</dbReference>
<dbReference type="EMBL" id="PUIA01000085">
    <property type="protein sequence ID" value="PQO25277.1"/>
    <property type="molecule type" value="Genomic_DNA"/>
</dbReference>
<dbReference type="InterPro" id="IPR001680">
    <property type="entry name" value="WD40_rpt"/>
</dbReference>
<evidence type="ECO:0000256" key="3">
    <source>
        <dbReference type="PROSITE-ProRule" id="PRU00221"/>
    </source>
</evidence>
<gene>
    <name evidence="7" type="ORF">C5Y96_25575</name>
</gene>
<dbReference type="SUPFAM" id="SSF101908">
    <property type="entry name" value="Putative isomerase YbhE"/>
    <property type="match status" value="1"/>
</dbReference>
<dbReference type="InterPro" id="IPR007131">
    <property type="entry name" value="SHD1"/>
</dbReference>
<evidence type="ECO:0000256" key="2">
    <source>
        <dbReference type="ARBA" id="ARBA00022737"/>
    </source>
</evidence>
<evidence type="ECO:0000313" key="8">
    <source>
        <dbReference type="Proteomes" id="UP000240009"/>
    </source>
</evidence>
<reference evidence="7 8" key="1">
    <citation type="submission" date="2018-02" db="EMBL/GenBank/DDBJ databases">
        <title>Comparative genomes isolates from brazilian mangrove.</title>
        <authorList>
            <person name="Araujo J.E."/>
            <person name="Taketani R.G."/>
            <person name="Silva M.C.P."/>
            <person name="Loureco M.V."/>
            <person name="Andreote F.D."/>
        </authorList>
    </citation>
    <scope>NUCLEOTIDE SEQUENCE [LARGE SCALE GENOMIC DNA]</scope>
    <source>
        <strain evidence="7 8">HEX-2 MGV</strain>
    </source>
</reference>
<dbReference type="PANTHER" id="PTHR44019">
    <property type="entry name" value="WD REPEAT-CONTAINING PROTEIN 55"/>
    <property type="match status" value="1"/>
</dbReference>
<feature type="domain" description="SLA1 homology" evidence="6">
    <location>
        <begin position="1270"/>
        <end position="1327"/>
    </location>
</feature>
<evidence type="ECO:0000256" key="5">
    <source>
        <dbReference type="SAM" id="SignalP"/>
    </source>
</evidence>
<dbReference type="GO" id="GO:0042802">
    <property type="term" value="F:identical protein binding"/>
    <property type="evidence" value="ECO:0007669"/>
    <property type="project" value="InterPro"/>
</dbReference>
<dbReference type="PROSITE" id="PS50082">
    <property type="entry name" value="WD_REPEATS_2"/>
    <property type="match status" value="2"/>
</dbReference>
<proteinExistence type="predicted"/>
<feature type="region of interest" description="Disordered" evidence="4">
    <location>
        <begin position="1260"/>
        <end position="1298"/>
    </location>
</feature>
<evidence type="ECO:0000259" key="6">
    <source>
        <dbReference type="Pfam" id="PF03983"/>
    </source>
</evidence>
<dbReference type="Pfam" id="PF03983">
    <property type="entry name" value="SHD1"/>
    <property type="match status" value="1"/>
</dbReference>
<dbReference type="SMART" id="SM00320">
    <property type="entry name" value="WD40"/>
    <property type="match status" value="4"/>
</dbReference>
<dbReference type="GO" id="GO:0008092">
    <property type="term" value="F:cytoskeletal protein binding"/>
    <property type="evidence" value="ECO:0007669"/>
    <property type="project" value="InterPro"/>
</dbReference>
<feature type="repeat" description="WD" evidence="3">
    <location>
        <begin position="1012"/>
        <end position="1053"/>
    </location>
</feature>
<dbReference type="Gene3D" id="2.30.30.700">
    <property type="entry name" value="SLA1 homology domain 1"/>
    <property type="match status" value="1"/>
</dbReference>